<gene>
    <name evidence="1" type="ORF">ERS007739_04189</name>
</gene>
<name>A0A916PD38_MYCTX</name>
<sequence length="38" mass="4283">MWLACRFANRPWVPYFVAQEASAGSQPSPATKNSAQQW</sequence>
<dbReference type="Proteomes" id="UP000039021">
    <property type="component" value="Unassembled WGS sequence"/>
</dbReference>
<evidence type="ECO:0000313" key="1">
    <source>
        <dbReference type="EMBL" id="COZ84909.1"/>
    </source>
</evidence>
<dbReference type="EMBL" id="CSBK01002457">
    <property type="protein sequence ID" value="COZ84909.1"/>
    <property type="molecule type" value="Genomic_DNA"/>
</dbReference>
<dbReference type="AlphaFoldDB" id="A0A916PD38"/>
<protein>
    <submittedName>
        <fullName evidence="1">Uncharacterized protein</fullName>
    </submittedName>
</protein>
<organism evidence="1 2">
    <name type="scientific">Mycobacterium tuberculosis</name>
    <dbReference type="NCBI Taxonomy" id="1773"/>
    <lineage>
        <taxon>Bacteria</taxon>
        <taxon>Bacillati</taxon>
        <taxon>Actinomycetota</taxon>
        <taxon>Actinomycetes</taxon>
        <taxon>Mycobacteriales</taxon>
        <taxon>Mycobacteriaceae</taxon>
        <taxon>Mycobacterium</taxon>
        <taxon>Mycobacterium tuberculosis complex</taxon>
    </lineage>
</organism>
<comment type="caution">
    <text evidence="1">The sequence shown here is derived from an EMBL/GenBank/DDBJ whole genome shotgun (WGS) entry which is preliminary data.</text>
</comment>
<proteinExistence type="predicted"/>
<reference evidence="2" key="1">
    <citation type="submission" date="2015-03" db="EMBL/GenBank/DDBJ databases">
        <authorList>
            <consortium name="Pathogen Informatics"/>
        </authorList>
    </citation>
    <scope>NUCLEOTIDE SEQUENCE [LARGE SCALE GENOMIC DNA]</scope>
    <source>
        <strain evidence="2">N09902308</strain>
    </source>
</reference>
<evidence type="ECO:0000313" key="2">
    <source>
        <dbReference type="Proteomes" id="UP000039021"/>
    </source>
</evidence>
<accession>A0A916PD38</accession>